<proteinExistence type="predicted"/>
<reference evidence="1" key="1">
    <citation type="submission" date="2021-06" db="EMBL/GenBank/DDBJ databases">
        <authorList>
            <person name="Kallberg Y."/>
            <person name="Tangrot J."/>
            <person name="Rosling A."/>
        </authorList>
    </citation>
    <scope>NUCLEOTIDE SEQUENCE</scope>
    <source>
        <strain evidence="1">MT106</strain>
    </source>
</reference>
<dbReference type="Proteomes" id="UP000789831">
    <property type="component" value="Unassembled WGS sequence"/>
</dbReference>
<protein>
    <submittedName>
        <fullName evidence="1">4595_t:CDS:1</fullName>
    </submittedName>
</protein>
<name>A0A9N9CSR8_9GLOM</name>
<gene>
    <name evidence="1" type="ORF">AGERDE_LOCUS9569</name>
</gene>
<dbReference type="EMBL" id="CAJVPL010002446">
    <property type="protein sequence ID" value="CAG8610543.1"/>
    <property type="molecule type" value="Genomic_DNA"/>
</dbReference>
<comment type="caution">
    <text evidence="1">The sequence shown here is derived from an EMBL/GenBank/DDBJ whole genome shotgun (WGS) entry which is preliminary data.</text>
</comment>
<accession>A0A9N9CSR8</accession>
<sequence length="160" mass="18669">MLWFTSWDTVDPSVFQIPVQIPKLNPCHECERDILEILLQAFTILSFGYIRHRICIQKYIRSAFASTSSNNNLLNKAQAQKTKKSTNHDRSPANEENILELSTLLDKKSCRLYQKQIGRKTRTKQTKSTFGVYVMIEYLLTLQGYYRPSIPVLLRMTSQY</sequence>
<keyword evidence="2" id="KW-1185">Reference proteome</keyword>
<evidence type="ECO:0000313" key="2">
    <source>
        <dbReference type="Proteomes" id="UP000789831"/>
    </source>
</evidence>
<dbReference type="OrthoDB" id="2322786at2759"/>
<dbReference type="AlphaFoldDB" id="A0A9N9CSR8"/>
<organism evidence="1 2">
    <name type="scientific">Ambispora gerdemannii</name>
    <dbReference type="NCBI Taxonomy" id="144530"/>
    <lineage>
        <taxon>Eukaryota</taxon>
        <taxon>Fungi</taxon>
        <taxon>Fungi incertae sedis</taxon>
        <taxon>Mucoromycota</taxon>
        <taxon>Glomeromycotina</taxon>
        <taxon>Glomeromycetes</taxon>
        <taxon>Archaeosporales</taxon>
        <taxon>Ambisporaceae</taxon>
        <taxon>Ambispora</taxon>
    </lineage>
</organism>
<evidence type="ECO:0000313" key="1">
    <source>
        <dbReference type="EMBL" id="CAG8610543.1"/>
    </source>
</evidence>